<keyword evidence="2 3" id="KW-0150">Chloroplast</keyword>
<dbReference type="RefSeq" id="YP_009751163.1">
    <property type="nucleotide sequence ID" value="NC_046848.1"/>
</dbReference>
<keyword evidence="2" id="KW-0813">Transport</keyword>
<gene>
    <name evidence="3" type="primary">ycf1</name>
    <name evidence="2" type="synonym">TIC214</name>
</gene>
<dbReference type="EMBL" id="MN539267">
    <property type="protein sequence ID" value="QIJ98536.1"/>
    <property type="molecule type" value="Genomic_DNA"/>
</dbReference>
<dbReference type="GeneID" id="54097017"/>
<reference evidence="3" key="1">
    <citation type="submission" date="2019-10" db="EMBL/GenBank/DDBJ databases">
        <title>The complete chloroplast genome sequence of Pyrularia edulis.</title>
        <authorList>
            <person name="Wang Y."/>
        </authorList>
    </citation>
    <scope>NUCLEOTIDE SEQUENCE</scope>
</reference>
<comment type="similarity">
    <text evidence="2">Belongs to the TIC214 family.</text>
</comment>
<sequence length="1772" mass="211964">MIFKSFLLRNLVSLCMKIINSVVVVGLYYGFLTTFSIGPSYLFLLQAQVMEEREEGTEKKVSATTGFITGQLTMFISIYYAPLHLALGRPHTITVLALPYLLFHFFWNNHKHFFYYGSTTRNSMRNLSIQCIFLNNLIFQLFNHLVLPSSMLARLVNIYMFRCNNKILFVTSSFIGWLIGHILFMKCVRLVLTWIRQKRSIRLNKYIRYNKYIVSELRNYIARVFSILLFITCVYYLGRIPSPILTKKLTKKLKETSEREERGDPNKIDENKEIRINVNVREKTKDELHVKTTCYKNNNQVSETSYLEWVEQPFVTLLFDYKRWNRPLRYLKNDRFENTVRKEMSQYFFYTCQSDGKQKISFTYPPSLLTFLEMIQRKISLYTTEKLFSNELYNYLIHINEQKKNKQSNEFINRIDALDKEYLFWNILEKRTRLYNCNNETKKKEYLSKIYDPFMNGPHRGTTKKRSAPSTINESFIENSIETVWINKIHGILLTDSQEFEKKIDNLFDQKSLSTKMGHFLTLISKFDKDSTLNFHSKGLYLFPEQEKMDSEDREKFLKFLFDSVITDTNNTKIIKKKSIGVQIIDKKIPQWSYKLIDELEQQEGGTEEEMVAEDHEIRSRKAKRVVIFTDDHRNADTKDTSLPDQSNEVALIRYSQQSDFRRDIIKGSRRTQRRKTVISELFQANIHSPLFLDRIGKPPLFTFEIYNPIKLIFRNGKNSKFIISNYTEKERKEMKKNEENKREEKVRIEIAEAWDAILLAQVIRGCMLVTQSIIRKYIILPSLIIAKNLGRMLLFQFPEWSEDLKEWNREMHVKCTYNGVPLSETEFPKNWLTDGIQIKILFPFCLKPWHRSKFRPHHIDSITKKSQKDAFCFLTVWGMEAELPFGSPRKRLSFFEPIFKNLKKKIILFGFKEIYESSQTKKEKDDIINDPIIHESPIQNGFMDWTKYSLTETKMKDLTDRIKIIINQIEIIKKEKKKEFRTSDIKISLNKRSYNTKKGLESTKNILKIFKRRNNRLIRKLNYFIKYFIEKLYIDIPLFIINISSLNAQPFLESTKKIIYKYIYNNEGNKEKVDKINPTTIRFISTRKKSLYNISNSKVSSQIFCDLSSLSQTYVFYKLSKTQVNNLDKLRYAFQYHGTSFFLKQQIKDSFGIQGIFNSDYKLRHKKFRKSEREQWKKWLLLLRGFYRYDLSPIRWSRLVSQKWRNRINQHRAVQNKNLNKWDFYEKVQLIHYKKKTDYEEISFSNQKDNFKKQYGYDLLSYKSINYEDRIGSYIYESPLQIRLQVKKKKERIYYNYNTDKRKLLDMLGPIPNYLGEDNIVDMEKNPNRKYFDCRIIHFDLKKKLNIGDSVDIDTSTNSNKNSPFYLTIHKEIQTLNQKKNFFNWMGMNEEILNRPKSNIGLWFFPKLELLYNEYKIKPWIIPIKLLLLNFNEKKNVRENKNIIPIQLKKPFLSSNENKYFELENQNQEEKELSGLGNLGSNVQNQDNLESILSNQQKDLEEDYVKSNIKNKKQYKSNTEAELYLFLKRYLLFQLRWNDTLNDKMMNNIKIYCLLLRLINPKEIALSSIKRGEMSLDIMLTQKDLTLTELIKKGILMIEPVRLSVKNDRQFFMYQTVGISLVHKNKRQTNERYQEKGSIDKKQMKKSIVSQQMFGTKNENYSDLLIPENFLSPRRRREFRILMDFNYRNRNSVDINPIFGNRNNIKNYGHFLDENEHLYIGKKKLTKLKSFLWPNYRLEDLICANRYWFDTNNGSRFSMLRIYMYPQVKIC</sequence>
<dbReference type="GO" id="GO:0009706">
    <property type="term" value="C:chloroplast inner membrane"/>
    <property type="evidence" value="ECO:0007669"/>
    <property type="project" value="UniProtKB-SubCell"/>
</dbReference>
<feature type="transmembrane region" description="Helical" evidence="2">
    <location>
        <begin position="26"/>
        <end position="49"/>
    </location>
</feature>
<evidence type="ECO:0000313" key="3">
    <source>
        <dbReference type="EMBL" id="QIJ98536.1"/>
    </source>
</evidence>
<evidence type="ECO:0000256" key="1">
    <source>
        <dbReference type="ARBA" id="ARBA00004141"/>
    </source>
</evidence>
<keyword evidence="2" id="KW-1001">Plastid inner membrane</keyword>
<protein>
    <recommendedName>
        <fullName evidence="2">Protein TIC 214</fullName>
    </recommendedName>
    <alternativeName>
        <fullName evidence="2">Translocon at the inner envelope membrane of chloroplasts 214</fullName>
    </alternativeName>
</protein>
<dbReference type="PANTHER" id="PTHR33163">
    <property type="entry name" value="PROTEIN TIC 214-RELATED"/>
    <property type="match status" value="1"/>
</dbReference>
<keyword evidence="2" id="KW-0653">Protein transport</keyword>
<feature type="transmembrane region" description="Helical" evidence="2">
    <location>
        <begin position="220"/>
        <end position="238"/>
    </location>
</feature>
<accession>A0A6G7S9Z1</accession>
<comment type="function">
    <text evidence="2">Involved in protein precursor import into chloroplasts. May be part of an intermediate translocation complex acting as a protein-conducting channel at the inner envelope.</text>
</comment>
<proteinExistence type="inferred from homology"/>
<feature type="transmembrane region" description="Helical" evidence="2">
    <location>
        <begin position="127"/>
        <end position="147"/>
    </location>
</feature>
<keyword evidence="2 3" id="KW-0934">Plastid</keyword>
<dbReference type="PANTHER" id="PTHR33163:SF40">
    <property type="entry name" value="PROTEIN TIC 214"/>
    <property type="match status" value="1"/>
</dbReference>
<keyword evidence="2" id="KW-0812">Transmembrane</keyword>
<organism evidence="3">
    <name type="scientific">Pyrularia edulis</name>
    <dbReference type="NCBI Taxonomy" id="212710"/>
    <lineage>
        <taxon>Eukaryota</taxon>
        <taxon>Viridiplantae</taxon>
        <taxon>Streptophyta</taxon>
        <taxon>Embryophyta</taxon>
        <taxon>Tracheophyta</taxon>
        <taxon>Spermatophyta</taxon>
        <taxon>Magnoliopsida</taxon>
        <taxon>eudicotyledons</taxon>
        <taxon>Gunneridae</taxon>
        <taxon>Pentapetalae</taxon>
        <taxon>Santalales</taxon>
        <taxon>Cervantesiaceae</taxon>
        <taxon>Pyrularia</taxon>
    </lineage>
</organism>
<feature type="transmembrane region" description="Helical" evidence="2">
    <location>
        <begin position="87"/>
        <end position="107"/>
    </location>
</feature>
<evidence type="ECO:0000256" key="2">
    <source>
        <dbReference type="RuleBase" id="RU364085"/>
    </source>
</evidence>
<comment type="subcellular location">
    <subcellularLocation>
        <location evidence="1">Membrane</location>
        <topology evidence="1">Multi-pass membrane protein</topology>
    </subcellularLocation>
    <subcellularLocation>
        <location evidence="2">Plastid</location>
        <location evidence="2">Chloroplast inner membrane</location>
    </subcellularLocation>
</comment>
<feature type="transmembrane region" description="Helical" evidence="2">
    <location>
        <begin position="61"/>
        <end position="81"/>
    </location>
</feature>
<feature type="transmembrane region" description="Helical" evidence="2">
    <location>
        <begin position="167"/>
        <end position="192"/>
    </location>
</feature>
<dbReference type="GO" id="GO:0015031">
    <property type="term" value="P:protein transport"/>
    <property type="evidence" value="ECO:0007669"/>
    <property type="project" value="UniProtKB-KW"/>
</dbReference>
<name>A0A6G7S9Z1_9MAGN</name>
<keyword evidence="2" id="KW-0472">Membrane</keyword>
<dbReference type="Pfam" id="PF05758">
    <property type="entry name" value="Ycf1"/>
    <property type="match status" value="1"/>
</dbReference>
<dbReference type="InterPro" id="IPR008896">
    <property type="entry name" value="TIC214"/>
</dbReference>
<comment type="subunit">
    <text evidence="2">Part of the Tic complex.</text>
</comment>
<geneLocation type="chloroplast" evidence="3"/>
<keyword evidence="2" id="KW-1133">Transmembrane helix</keyword>